<comment type="caution">
    <text evidence="8">The sequence shown here is derived from an EMBL/GenBank/DDBJ whole genome shotgun (WGS) entry which is preliminary data.</text>
</comment>
<dbReference type="SUPFAM" id="SSF46929">
    <property type="entry name" value="DNA helicase RuvA subunit, C-terminal domain"/>
    <property type="match status" value="1"/>
</dbReference>
<dbReference type="GO" id="GO:0005524">
    <property type="term" value="F:ATP binding"/>
    <property type="evidence" value="ECO:0007669"/>
    <property type="project" value="InterPro"/>
</dbReference>
<dbReference type="STRING" id="1189619.pgond44_07420"/>
<dbReference type="eggNOG" id="COG0632">
    <property type="taxonomic scope" value="Bacteria"/>
</dbReference>
<sequence>MITQLRGRLLEKNPTHIVVDCNGIGYEVNISLHTFSRLKGEEQITIYTHLQVKEDSHTLYGFMEKAERLVFRQLLSVSGIGANTARMMLSSLTPEQVVEAISTEDTDTIQSVKGIGKKTAQRVILDLKDKIRSSEEYSEIVNSPSNSNKEEALSALETLGYTRKQSGKIISKICNNNPDANVEDIIKLALKNL</sequence>
<comment type="caution">
    <text evidence="6">Lacks conserved residue(s) required for the propagation of feature annotation.</text>
</comment>
<protein>
    <recommendedName>
        <fullName evidence="6">Holliday junction branch migration complex subunit RuvA</fullName>
    </recommendedName>
</protein>
<evidence type="ECO:0000256" key="3">
    <source>
        <dbReference type="ARBA" id="ARBA00023125"/>
    </source>
</evidence>
<keyword evidence="5 6" id="KW-0234">DNA repair</keyword>
<evidence type="ECO:0000256" key="5">
    <source>
        <dbReference type="ARBA" id="ARBA00023204"/>
    </source>
</evidence>
<dbReference type="HAMAP" id="MF_00031">
    <property type="entry name" value="DNA_HJ_migration_RuvA"/>
    <property type="match status" value="1"/>
</dbReference>
<comment type="similarity">
    <text evidence="6">Belongs to the RuvA family.</text>
</comment>
<comment type="function">
    <text evidence="6">The RuvA-RuvB-RuvC complex processes Holliday junction (HJ) DNA during genetic recombination and DNA repair, while the RuvA-RuvB complex plays an important role in the rescue of blocked DNA replication forks via replication fork reversal (RFR). RuvA specifically binds to HJ cruciform DNA, conferring on it an open structure. The RuvB hexamer acts as an ATP-dependent pump, pulling dsDNA into and through the RuvAB complex. HJ branch migration allows RuvC to scan DNA until it finds its consensus sequence, where it cleaves and resolves the cruciform DNA.</text>
</comment>
<organism evidence="8 9">
    <name type="scientific">Psychroflexus gondwanensis ACAM 44</name>
    <dbReference type="NCBI Taxonomy" id="1189619"/>
    <lineage>
        <taxon>Bacteria</taxon>
        <taxon>Pseudomonadati</taxon>
        <taxon>Bacteroidota</taxon>
        <taxon>Flavobacteriia</taxon>
        <taxon>Flavobacteriales</taxon>
        <taxon>Flavobacteriaceae</taxon>
        <taxon>Psychroflexus</taxon>
    </lineage>
</organism>
<evidence type="ECO:0000256" key="4">
    <source>
        <dbReference type="ARBA" id="ARBA00023172"/>
    </source>
</evidence>
<keyword evidence="3 6" id="KW-0238">DNA-binding</keyword>
<dbReference type="InterPro" id="IPR010994">
    <property type="entry name" value="RuvA_2-like"/>
</dbReference>
<dbReference type="RefSeq" id="WP_003439211.1">
    <property type="nucleotide sequence ID" value="NZ_APLF01000006.1"/>
</dbReference>
<dbReference type="CDD" id="cd14332">
    <property type="entry name" value="UBA_RuvA_C"/>
    <property type="match status" value="1"/>
</dbReference>
<dbReference type="EMBL" id="APLF01000006">
    <property type="protein sequence ID" value="EMY81262.1"/>
    <property type="molecule type" value="Genomic_DNA"/>
</dbReference>
<dbReference type="GO" id="GO:0005737">
    <property type="term" value="C:cytoplasm"/>
    <property type="evidence" value="ECO:0007669"/>
    <property type="project" value="UniProtKB-SubCell"/>
</dbReference>
<dbReference type="GO" id="GO:0009378">
    <property type="term" value="F:four-way junction helicase activity"/>
    <property type="evidence" value="ECO:0007669"/>
    <property type="project" value="InterPro"/>
</dbReference>
<comment type="domain">
    <text evidence="6">Has three domains with a flexible linker between the domains II and III and assumes an 'L' shape. Domain III is highly mobile and contacts RuvB.</text>
</comment>
<comment type="subunit">
    <text evidence="6">Homotetramer. Forms an RuvA(8)-RuvB(12)-Holliday junction (HJ) complex. HJ DNA is sandwiched between 2 RuvA tetramers; dsDNA enters through RuvA and exits via RuvB. An RuvB hexamer assembles on each DNA strand where it exits the tetramer. Each RuvB hexamer is contacted by two RuvA subunits (via domain III) on 2 adjacent RuvB subunits; this complex drives branch migration. In the full resolvosome a probable DNA-RuvA(4)-RuvB(12)-RuvC(2) complex forms which resolves the HJ.</text>
</comment>
<keyword evidence="8" id="KW-0547">Nucleotide-binding</keyword>
<dbReference type="InterPro" id="IPR036267">
    <property type="entry name" value="RuvA_C_sf"/>
</dbReference>
<dbReference type="Pfam" id="PF07499">
    <property type="entry name" value="RuvA_C"/>
    <property type="match status" value="1"/>
</dbReference>
<dbReference type="Gene3D" id="1.10.8.10">
    <property type="entry name" value="DNA helicase RuvA subunit, C-terminal domain"/>
    <property type="match status" value="1"/>
</dbReference>
<keyword evidence="9" id="KW-1185">Reference proteome</keyword>
<dbReference type="InterPro" id="IPR011114">
    <property type="entry name" value="RuvA_C"/>
</dbReference>
<keyword evidence="2 6" id="KW-0227">DNA damage</keyword>
<keyword evidence="1 6" id="KW-0963">Cytoplasm</keyword>
<keyword evidence="8" id="KW-0378">Hydrolase</keyword>
<dbReference type="AlphaFoldDB" id="N1WVM5"/>
<dbReference type="SUPFAM" id="SSF50249">
    <property type="entry name" value="Nucleic acid-binding proteins"/>
    <property type="match status" value="1"/>
</dbReference>
<evidence type="ECO:0000256" key="6">
    <source>
        <dbReference type="HAMAP-Rule" id="MF_00031"/>
    </source>
</evidence>
<evidence type="ECO:0000313" key="8">
    <source>
        <dbReference type="EMBL" id="EMY81262.1"/>
    </source>
</evidence>
<dbReference type="GO" id="GO:0006281">
    <property type="term" value="P:DNA repair"/>
    <property type="evidence" value="ECO:0007669"/>
    <property type="project" value="UniProtKB-UniRule"/>
</dbReference>
<evidence type="ECO:0000313" key="9">
    <source>
        <dbReference type="Proteomes" id="UP000012317"/>
    </source>
</evidence>
<dbReference type="InterPro" id="IPR013849">
    <property type="entry name" value="DNA_helicase_Holl-junc_RuvA_I"/>
</dbReference>
<keyword evidence="8" id="KW-0347">Helicase</keyword>
<gene>
    <name evidence="6 8" type="primary">ruvA</name>
    <name evidence="8" type="ORF">pgond44_07420</name>
</gene>
<dbReference type="Gene3D" id="1.10.150.20">
    <property type="entry name" value="5' to 3' exonuclease, C-terminal subdomain"/>
    <property type="match status" value="1"/>
</dbReference>
<dbReference type="Pfam" id="PF14520">
    <property type="entry name" value="HHH_5"/>
    <property type="match status" value="1"/>
</dbReference>
<dbReference type="GO" id="GO:0006310">
    <property type="term" value="P:DNA recombination"/>
    <property type="evidence" value="ECO:0007669"/>
    <property type="project" value="UniProtKB-UniRule"/>
</dbReference>
<name>N1WVM5_9FLAO</name>
<dbReference type="InterPro" id="IPR000085">
    <property type="entry name" value="RuvA"/>
</dbReference>
<dbReference type="GO" id="GO:0000400">
    <property type="term" value="F:four-way junction DNA binding"/>
    <property type="evidence" value="ECO:0007669"/>
    <property type="project" value="UniProtKB-UniRule"/>
</dbReference>
<dbReference type="SMART" id="SM00278">
    <property type="entry name" value="HhH1"/>
    <property type="match status" value="2"/>
</dbReference>
<dbReference type="Gene3D" id="2.40.50.140">
    <property type="entry name" value="Nucleic acid-binding proteins"/>
    <property type="match status" value="1"/>
</dbReference>
<reference evidence="8 9" key="1">
    <citation type="journal article" date="2014" name="Genome Biol. Evol.">
        <title>Extensive gene acquisition in the extremely psychrophilic bacterial species Psychroflexus torquis and the link to sea-ice ecosystem specialism.</title>
        <authorList>
            <person name="Feng S."/>
            <person name="Powell S.M."/>
            <person name="Wilson R."/>
            <person name="Bowman J.P."/>
        </authorList>
    </citation>
    <scope>NUCLEOTIDE SEQUENCE [LARGE SCALE GENOMIC DNA]</scope>
    <source>
        <strain evidence="8 9">ACAM 44</strain>
    </source>
</reference>
<dbReference type="PATRIC" id="fig|1189619.4.peg.1527"/>
<dbReference type="InterPro" id="IPR012340">
    <property type="entry name" value="NA-bd_OB-fold"/>
</dbReference>
<evidence type="ECO:0000256" key="1">
    <source>
        <dbReference type="ARBA" id="ARBA00022490"/>
    </source>
</evidence>
<keyword evidence="4 6" id="KW-0233">DNA recombination</keyword>
<dbReference type="GO" id="GO:0048476">
    <property type="term" value="C:Holliday junction resolvase complex"/>
    <property type="evidence" value="ECO:0007669"/>
    <property type="project" value="UniProtKB-UniRule"/>
</dbReference>
<dbReference type="NCBIfam" id="TIGR00084">
    <property type="entry name" value="ruvA"/>
    <property type="match status" value="1"/>
</dbReference>
<dbReference type="InterPro" id="IPR003583">
    <property type="entry name" value="Hlx-hairpin-Hlx_DNA-bd_motif"/>
</dbReference>
<feature type="domain" description="Helix-hairpin-helix DNA-binding motif class 1" evidence="7">
    <location>
        <begin position="72"/>
        <end position="91"/>
    </location>
</feature>
<keyword evidence="8" id="KW-0067">ATP-binding</keyword>
<evidence type="ECO:0000256" key="2">
    <source>
        <dbReference type="ARBA" id="ARBA00022763"/>
    </source>
</evidence>
<dbReference type="Pfam" id="PF01330">
    <property type="entry name" value="RuvA_N"/>
    <property type="match status" value="1"/>
</dbReference>
<dbReference type="GO" id="GO:0009379">
    <property type="term" value="C:Holliday junction helicase complex"/>
    <property type="evidence" value="ECO:0007669"/>
    <property type="project" value="InterPro"/>
</dbReference>
<feature type="domain" description="Helix-hairpin-helix DNA-binding motif class 1" evidence="7">
    <location>
        <begin position="107"/>
        <end position="126"/>
    </location>
</feature>
<evidence type="ECO:0000259" key="7">
    <source>
        <dbReference type="SMART" id="SM00278"/>
    </source>
</evidence>
<feature type="region of interest" description="Domain III" evidence="6">
    <location>
        <begin position="150"/>
        <end position="193"/>
    </location>
</feature>
<proteinExistence type="inferred from homology"/>
<accession>N1WVM5</accession>
<dbReference type="SUPFAM" id="SSF47781">
    <property type="entry name" value="RuvA domain 2-like"/>
    <property type="match status" value="1"/>
</dbReference>
<dbReference type="Proteomes" id="UP000012317">
    <property type="component" value="Unassembled WGS sequence"/>
</dbReference>
<comment type="subcellular location">
    <subcellularLocation>
        <location evidence="6">Cytoplasm</location>
    </subcellularLocation>
</comment>